<dbReference type="EMBL" id="JAQQFM010000009">
    <property type="protein sequence ID" value="MFL9926678.1"/>
    <property type="molecule type" value="Genomic_DNA"/>
</dbReference>
<evidence type="ECO:0000259" key="3">
    <source>
        <dbReference type="SMART" id="SM00062"/>
    </source>
</evidence>
<evidence type="ECO:0000313" key="4">
    <source>
        <dbReference type="EMBL" id="MFL9926678.1"/>
    </source>
</evidence>
<reference evidence="4 5" key="1">
    <citation type="journal article" date="2024" name="Chem. Sci.">
        <title>Discovery of megapolipeptins by genome mining of a Burkholderiales bacteria collection.</title>
        <authorList>
            <person name="Paulo B.S."/>
            <person name="Recchia M.J.J."/>
            <person name="Lee S."/>
            <person name="Fergusson C.H."/>
            <person name="Romanowski S.B."/>
            <person name="Hernandez A."/>
            <person name="Krull N."/>
            <person name="Liu D.Y."/>
            <person name="Cavanagh H."/>
            <person name="Bos A."/>
            <person name="Gray C.A."/>
            <person name="Murphy B.T."/>
            <person name="Linington R.G."/>
            <person name="Eustaquio A.S."/>
        </authorList>
    </citation>
    <scope>NUCLEOTIDE SEQUENCE [LARGE SCALE GENOMIC DNA]</scope>
    <source>
        <strain evidence="4 5">RL21-008-BIB-A</strain>
    </source>
</reference>
<feature type="chain" id="PRO_5046442147" evidence="2">
    <location>
        <begin position="26"/>
        <end position="275"/>
    </location>
</feature>
<sequence length="275" mass="29801">MFKKRFAFVLSAVAFCIAAVGPAHAAGELDQIAKRGELRIGYIPSPPGAQKNPASGELTGFYVDMAKAIAADMNVKPVFVETTWANFVAGLQAKQFDISIGATFATVKRAMAVDFTTPLFYLGSVAVVKSNETRFKTAKDMDKPEIRIAVIQGTAAEDYVRHTMPNAKIISLAGGNLAAGFVEVASGRADASFEDAFTASRFVEQQPSTKVIFSEKPVFFLPIAWTVKKGNTELQDVFNVAIRNLILSGQMNETVGKYLKGGRYIDSPNLQEFPK</sequence>
<accession>A0ABW9ACR9</accession>
<organism evidence="4 5">
    <name type="scientific">Herbaspirillum lusitanum</name>
    <dbReference type="NCBI Taxonomy" id="213312"/>
    <lineage>
        <taxon>Bacteria</taxon>
        <taxon>Pseudomonadati</taxon>
        <taxon>Pseudomonadota</taxon>
        <taxon>Betaproteobacteria</taxon>
        <taxon>Burkholderiales</taxon>
        <taxon>Oxalobacteraceae</taxon>
        <taxon>Herbaspirillum</taxon>
    </lineage>
</organism>
<feature type="domain" description="Solute-binding protein family 3/N-terminal" evidence="3">
    <location>
        <begin position="37"/>
        <end position="262"/>
    </location>
</feature>
<keyword evidence="1 2" id="KW-0732">Signal</keyword>
<comment type="caution">
    <text evidence="4">The sequence shown here is derived from an EMBL/GenBank/DDBJ whole genome shotgun (WGS) entry which is preliminary data.</text>
</comment>
<dbReference type="RefSeq" id="WP_408159895.1">
    <property type="nucleotide sequence ID" value="NZ_JAQQFM010000009.1"/>
</dbReference>
<dbReference type="PANTHER" id="PTHR35936">
    <property type="entry name" value="MEMBRANE-BOUND LYTIC MUREIN TRANSGLYCOSYLASE F"/>
    <property type="match status" value="1"/>
</dbReference>
<gene>
    <name evidence="4" type="ORF">PQR62_20555</name>
</gene>
<dbReference type="Proteomes" id="UP001629246">
    <property type="component" value="Unassembled WGS sequence"/>
</dbReference>
<dbReference type="InterPro" id="IPR001638">
    <property type="entry name" value="Solute-binding_3/MltF_N"/>
</dbReference>
<evidence type="ECO:0000256" key="1">
    <source>
        <dbReference type="ARBA" id="ARBA00022729"/>
    </source>
</evidence>
<dbReference type="Pfam" id="PF00497">
    <property type="entry name" value="SBP_bac_3"/>
    <property type="match status" value="1"/>
</dbReference>
<evidence type="ECO:0000313" key="5">
    <source>
        <dbReference type="Proteomes" id="UP001629246"/>
    </source>
</evidence>
<evidence type="ECO:0000256" key="2">
    <source>
        <dbReference type="SAM" id="SignalP"/>
    </source>
</evidence>
<feature type="signal peptide" evidence="2">
    <location>
        <begin position="1"/>
        <end position="25"/>
    </location>
</feature>
<dbReference type="Gene3D" id="3.40.190.10">
    <property type="entry name" value="Periplasmic binding protein-like II"/>
    <property type="match status" value="2"/>
</dbReference>
<name>A0ABW9ACR9_9BURK</name>
<proteinExistence type="predicted"/>
<protein>
    <submittedName>
        <fullName evidence="4">Transporter substrate-binding domain-containing protein</fullName>
    </submittedName>
</protein>
<dbReference type="SUPFAM" id="SSF53850">
    <property type="entry name" value="Periplasmic binding protein-like II"/>
    <property type="match status" value="1"/>
</dbReference>
<dbReference type="SMART" id="SM00062">
    <property type="entry name" value="PBPb"/>
    <property type="match status" value="1"/>
</dbReference>
<dbReference type="PANTHER" id="PTHR35936:SF17">
    <property type="entry name" value="ARGININE-BINDING EXTRACELLULAR PROTEIN ARTP"/>
    <property type="match status" value="1"/>
</dbReference>
<keyword evidence="5" id="KW-1185">Reference proteome</keyword>